<comment type="similarity">
    <text evidence="3">Belongs to the PEPCase type 1 family.</text>
</comment>
<evidence type="ECO:0000256" key="1">
    <source>
        <dbReference type="ARBA" id="ARBA00001946"/>
    </source>
</evidence>
<comment type="subunit">
    <text evidence="4">Homotetramer.</text>
</comment>
<feature type="active site" evidence="12">
    <location>
        <position position="620"/>
    </location>
</feature>
<dbReference type="GO" id="GO:0008964">
    <property type="term" value="F:phosphoenolpyruvate carboxylase activity"/>
    <property type="evidence" value="ECO:0000318"/>
    <property type="project" value="GO_Central"/>
</dbReference>
<comment type="subcellular location">
    <subcellularLocation>
        <location evidence="2">Cytoplasm</location>
    </subcellularLocation>
</comment>
<reference evidence="13 14" key="1">
    <citation type="journal article" date="2014" name="Nat. Commun.">
        <title>Klebsormidium flaccidum genome reveals primary factors for plant terrestrial adaptation.</title>
        <authorList>
            <person name="Hori K."/>
            <person name="Maruyama F."/>
            <person name="Fujisawa T."/>
            <person name="Togashi T."/>
            <person name="Yamamoto N."/>
            <person name="Seo M."/>
            <person name="Sato S."/>
            <person name="Yamada T."/>
            <person name="Mori H."/>
            <person name="Tajima N."/>
            <person name="Moriyama T."/>
            <person name="Ikeuchi M."/>
            <person name="Watanabe M."/>
            <person name="Wada H."/>
            <person name="Kobayashi K."/>
            <person name="Saito M."/>
            <person name="Masuda T."/>
            <person name="Sasaki-Sekimoto Y."/>
            <person name="Mashiguchi K."/>
            <person name="Awai K."/>
            <person name="Shimojima M."/>
            <person name="Masuda S."/>
            <person name="Iwai M."/>
            <person name="Nobusawa T."/>
            <person name="Narise T."/>
            <person name="Kondo S."/>
            <person name="Saito H."/>
            <person name="Sato R."/>
            <person name="Murakawa M."/>
            <person name="Ihara Y."/>
            <person name="Oshima-Yamada Y."/>
            <person name="Ohtaka K."/>
            <person name="Satoh M."/>
            <person name="Sonobe K."/>
            <person name="Ishii M."/>
            <person name="Ohtani R."/>
            <person name="Kanamori-Sato M."/>
            <person name="Honoki R."/>
            <person name="Miyazaki D."/>
            <person name="Mochizuki H."/>
            <person name="Umetsu J."/>
            <person name="Higashi K."/>
            <person name="Shibata D."/>
            <person name="Kamiya Y."/>
            <person name="Sato N."/>
            <person name="Nakamura Y."/>
            <person name="Tabata S."/>
            <person name="Ida S."/>
            <person name="Kurokawa K."/>
            <person name="Ohta H."/>
        </authorList>
    </citation>
    <scope>NUCLEOTIDE SEQUENCE [LARGE SCALE GENOMIC DNA]</scope>
    <source>
        <strain evidence="13 14">NIES-2285</strain>
    </source>
</reference>
<dbReference type="GO" id="GO:0015977">
    <property type="term" value="P:carbon fixation"/>
    <property type="evidence" value="ECO:0007669"/>
    <property type="project" value="UniProtKB-KW"/>
</dbReference>
<name>A0A1Y1HRJ6_KLENI</name>
<proteinExistence type="inferred from homology"/>
<dbReference type="OrthoDB" id="1365747at2759"/>
<evidence type="ECO:0000256" key="4">
    <source>
        <dbReference type="ARBA" id="ARBA00011881"/>
    </source>
</evidence>
<comment type="cofactor">
    <cofactor evidence="1">
        <name>Mg(2+)</name>
        <dbReference type="ChEBI" id="CHEBI:18420"/>
    </cofactor>
</comment>
<dbReference type="Gene3D" id="1.20.1440.90">
    <property type="entry name" value="Phosphoenolpyruvate/pyruvate domain"/>
    <property type="match status" value="1"/>
</dbReference>
<evidence type="ECO:0000256" key="6">
    <source>
        <dbReference type="ARBA" id="ARBA00022490"/>
    </source>
</evidence>
<dbReference type="InterPro" id="IPR022805">
    <property type="entry name" value="PEP_COase_bac/pln-type"/>
</dbReference>
<comment type="catalytic activity">
    <reaction evidence="10">
        <text>oxaloacetate + phosphate = phosphoenolpyruvate + hydrogencarbonate</text>
        <dbReference type="Rhea" id="RHEA:28370"/>
        <dbReference type="ChEBI" id="CHEBI:16452"/>
        <dbReference type="ChEBI" id="CHEBI:17544"/>
        <dbReference type="ChEBI" id="CHEBI:43474"/>
        <dbReference type="ChEBI" id="CHEBI:58702"/>
        <dbReference type="EC" id="4.1.1.31"/>
    </reaction>
</comment>
<evidence type="ECO:0000256" key="10">
    <source>
        <dbReference type="ARBA" id="ARBA00048995"/>
    </source>
</evidence>
<dbReference type="Proteomes" id="UP000054558">
    <property type="component" value="Unassembled WGS sequence"/>
</dbReference>
<dbReference type="FunFam" id="1.20.1440.90:FF:000001">
    <property type="entry name" value="Phosphoenolpyruvate carboxylase 1"/>
    <property type="match status" value="1"/>
</dbReference>
<dbReference type="PROSITE" id="PS00781">
    <property type="entry name" value="PEPCASE_1"/>
    <property type="match status" value="1"/>
</dbReference>
<dbReference type="NCBIfam" id="NF000584">
    <property type="entry name" value="PRK00009.1"/>
    <property type="match status" value="1"/>
</dbReference>
<dbReference type="GO" id="GO:0006099">
    <property type="term" value="P:tricarboxylic acid cycle"/>
    <property type="evidence" value="ECO:0007669"/>
    <property type="project" value="InterPro"/>
</dbReference>
<evidence type="ECO:0000256" key="11">
    <source>
        <dbReference type="PROSITE-ProRule" id="PRU10111"/>
    </source>
</evidence>
<keyword evidence="8" id="KW-0456">Lyase</keyword>
<dbReference type="PANTHER" id="PTHR30523">
    <property type="entry name" value="PHOSPHOENOLPYRUVATE CARBOXYLASE"/>
    <property type="match status" value="1"/>
</dbReference>
<dbReference type="Pfam" id="PF00311">
    <property type="entry name" value="PEPcase"/>
    <property type="match status" value="1"/>
</dbReference>
<gene>
    <name evidence="13" type="ORF">KFL_000340140</name>
</gene>
<keyword evidence="13" id="KW-0670">Pyruvate</keyword>
<dbReference type="HAMAP" id="MF_00595">
    <property type="entry name" value="PEPcase_type1"/>
    <property type="match status" value="1"/>
</dbReference>
<dbReference type="PANTHER" id="PTHR30523:SF33">
    <property type="entry name" value="PHOSPHOENOLPYRUVATE CARBOXYLASE 3"/>
    <property type="match status" value="1"/>
</dbReference>
<dbReference type="InterPro" id="IPR015813">
    <property type="entry name" value="Pyrv/PenolPyrv_kinase-like_dom"/>
</dbReference>
<protein>
    <recommendedName>
        <fullName evidence="5">phosphoenolpyruvate carboxylase</fullName>
        <ecNumber evidence="5">4.1.1.31</ecNumber>
    </recommendedName>
</protein>
<dbReference type="EC" id="4.1.1.31" evidence="5"/>
<dbReference type="InterPro" id="IPR033129">
    <property type="entry name" value="PEPCASE_His_AS"/>
</dbReference>
<evidence type="ECO:0000256" key="3">
    <source>
        <dbReference type="ARBA" id="ARBA00008346"/>
    </source>
</evidence>
<dbReference type="AlphaFoldDB" id="A0A1Y1HRJ6"/>
<dbReference type="STRING" id="105231.A0A1Y1HRJ6"/>
<dbReference type="SUPFAM" id="SSF51621">
    <property type="entry name" value="Phosphoenolpyruvate/pyruvate domain"/>
    <property type="match status" value="1"/>
</dbReference>
<evidence type="ECO:0000256" key="5">
    <source>
        <dbReference type="ARBA" id="ARBA00012305"/>
    </source>
</evidence>
<evidence type="ECO:0000313" key="14">
    <source>
        <dbReference type="Proteomes" id="UP000054558"/>
    </source>
</evidence>
<keyword evidence="6" id="KW-0963">Cytoplasm</keyword>
<evidence type="ECO:0000313" key="13">
    <source>
        <dbReference type="EMBL" id="GAQ79611.1"/>
    </source>
</evidence>
<evidence type="ECO:0000256" key="8">
    <source>
        <dbReference type="ARBA" id="ARBA00023239"/>
    </source>
</evidence>
<dbReference type="PRINTS" id="PR00150">
    <property type="entry name" value="PEPCARBXLASE"/>
</dbReference>
<dbReference type="EMBL" id="DF236983">
    <property type="protein sequence ID" value="GAQ79611.1"/>
    <property type="molecule type" value="Genomic_DNA"/>
</dbReference>
<organism evidence="13 14">
    <name type="scientific">Klebsormidium nitens</name>
    <name type="common">Green alga</name>
    <name type="synonym">Ulothrix nitens</name>
    <dbReference type="NCBI Taxonomy" id="105231"/>
    <lineage>
        <taxon>Eukaryota</taxon>
        <taxon>Viridiplantae</taxon>
        <taxon>Streptophyta</taxon>
        <taxon>Klebsormidiophyceae</taxon>
        <taxon>Klebsormidiales</taxon>
        <taxon>Klebsormidiaceae</taxon>
        <taxon>Klebsormidium</taxon>
    </lineage>
</organism>
<dbReference type="PROSITE" id="PS00393">
    <property type="entry name" value="PEPCASE_2"/>
    <property type="match status" value="1"/>
</dbReference>
<dbReference type="InterPro" id="IPR021135">
    <property type="entry name" value="PEP_COase"/>
</dbReference>
<accession>A0A1Y1HRJ6</accession>
<dbReference type="OMA" id="GPTHRFI"/>
<sequence>MATAQVDASKVNGTPSIMNTLGTSDQIVKDALEGKHVLQKLGKDDILVEDEELLSKEFINILRELNGEDIAEVVKECHTLAASYQTSGKVEDLKRLEKIINELSPGESIVATSAFSHILQLSNLAEEVQIALRQRAQKKSGHFSDEAHGMTESTIQETFGKLLNSGKTKEDIHAALKAQCVDLVFTAHPTQAVRRSLLQKHFKIRNILSALHSSAVLSENEKNELLESLRSSMQGAWRTDEIRRTPPTPQDEMRAGMSYFHETIFHGLPRFLKRVDTALFSIGIEERLPLDTQIFKFSSWMGGDRDGNPRVTPPVTRDVLLLSRLMAANLYFHEIEGLMFELSMWRCSDKMKQVVKEVVAKQSGKENVQRHYSEFWKFIPPTEPYRVLLSEVRDKLYYTREHFQAQLEGRQSYTDEAELVLRTDDLLDTLKVCYDSLCATGDKAIADGRLLDVMRQVQAFGMSLVKLDIRQESERHTDAIDAITTYLGIGSYKSWSEEDKQAWLLKELQGKRPLFGADLETSDEVKEVLDTFRVIGEFPTESFGAYVISMATSPSDVLSVELLQRECGVKTPLRVVPLFEKLADLQGAPAAVERLFSVDWYRKRIDGKQEVMIGYSDSGKDAGRLSAAWQVYVAQEDLAKVAAKYDVRLTLFHGRGGTVGRGGGPTHLAILSQPPGTINGSLRLTVQGEVIEQSFGEKNLCFRTLERFTSATLEHSLHPPISPKPEWRALMNELAATSVVEYREVVFKTPRFVEYFRSATPELEYGRMNIGSRPAKRKPSGGIESLRAIPWIFAWTQTRFHLPVWLGIGGAIKQSLEKNPDNLALMRSMYNEWPFFQVTIDLIEMVFAKADPRVAEMYDRLLVNSELQPFGEELRNKFRETKDFLLKIAGHNFVLQHNPQLFQRLIIRDPWITCLNVQQAYCLKHMRDQGHQMSVKSPLATAVNPIFGTATAPPKKSDELLQLNQTTEFAPGLEDCLILSMKGIAAGLQNTG</sequence>
<keyword evidence="7" id="KW-0460">Magnesium</keyword>
<keyword evidence="14" id="KW-1185">Reference proteome</keyword>
<keyword evidence="9" id="KW-0120">Carbon dioxide fixation</keyword>
<evidence type="ECO:0000256" key="12">
    <source>
        <dbReference type="PROSITE-ProRule" id="PRU10112"/>
    </source>
</evidence>
<dbReference type="InterPro" id="IPR018129">
    <property type="entry name" value="PEP_COase_Lys_AS"/>
</dbReference>
<evidence type="ECO:0000256" key="9">
    <source>
        <dbReference type="ARBA" id="ARBA00023300"/>
    </source>
</evidence>
<evidence type="ECO:0000256" key="7">
    <source>
        <dbReference type="ARBA" id="ARBA00022842"/>
    </source>
</evidence>
<evidence type="ECO:0000256" key="2">
    <source>
        <dbReference type="ARBA" id="ARBA00004496"/>
    </source>
</evidence>
<dbReference type="GO" id="GO:0005829">
    <property type="term" value="C:cytosol"/>
    <property type="evidence" value="ECO:0000318"/>
    <property type="project" value="GO_Central"/>
</dbReference>
<feature type="active site" evidence="11">
    <location>
        <position position="188"/>
    </location>
</feature>